<dbReference type="EMBL" id="LGUF01000007">
    <property type="protein sequence ID" value="KON87401.1"/>
    <property type="molecule type" value="Genomic_DNA"/>
</dbReference>
<accession>A0A0M0GD96</accession>
<comment type="caution">
    <text evidence="1">The sequence shown here is derived from an EMBL/GenBank/DDBJ whole genome shotgun (WGS) entry which is preliminary data.</text>
</comment>
<dbReference type="AlphaFoldDB" id="A0A0M0GD96"/>
<evidence type="ECO:0000313" key="2">
    <source>
        <dbReference type="Proteomes" id="UP000037109"/>
    </source>
</evidence>
<gene>
    <name evidence="1" type="ORF">AF332_11570</name>
</gene>
<dbReference type="PATRIC" id="fig|1459.3.peg.2489"/>
<keyword evidence="2" id="KW-1185">Reference proteome</keyword>
<sequence>MSEYEKCKSDIVYFAEKFLDCTLAEWQRDLLRRFHKGEEFIFSRTGKGKKMVISAMNQYNKVFK</sequence>
<reference evidence="2" key="1">
    <citation type="submission" date="2015-07" db="EMBL/GenBank/DDBJ databases">
        <title>Fjat-10036 dsm4.</title>
        <authorList>
            <person name="Liu B."/>
            <person name="Wang J."/>
            <person name="Zhu Y."/>
            <person name="Liu G."/>
            <person name="Chen Q."/>
            <person name="Chen Z."/>
            <person name="Lan J."/>
            <person name="Che J."/>
            <person name="Ge C."/>
            <person name="Shi H."/>
            <person name="Pan Z."/>
            <person name="Liu X."/>
        </authorList>
    </citation>
    <scope>NUCLEOTIDE SEQUENCE [LARGE SCALE GENOMIC DNA]</scope>
    <source>
        <strain evidence="2">DSM 4</strain>
    </source>
</reference>
<protein>
    <submittedName>
        <fullName evidence="1">Uncharacterized protein</fullName>
    </submittedName>
</protein>
<dbReference type="STRING" id="1459.AF332_11570"/>
<dbReference type="InterPro" id="IPR027417">
    <property type="entry name" value="P-loop_NTPase"/>
</dbReference>
<dbReference type="Gene3D" id="3.40.50.300">
    <property type="entry name" value="P-loop containing nucleotide triphosphate hydrolases"/>
    <property type="match status" value="1"/>
</dbReference>
<organism evidence="1 2">
    <name type="scientific">Sporosarcina globispora</name>
    <name type="common">Bacillus globisporus</name>
    <dbReference type="NCBI Taxonomy" id="1459"/>
    <lineage>
        <taxon>Bacteria</taxon>
        <taxon>Bacillati</taxon>
        <taxon>Bacillota</taxon>
        <taxon>Bacilli</taxon>
        <taxon>Bacillales</taxon>
        <taxon>Caryophanaceae</taxon>
        <taxon>Sporosarcina</taxon>
    </lineage>
</organism>
<evidence type="ECO:0000313" key="1">
    <source>
        <dbReference type="EMBL" id="KON87401.1"/>
    </source>
</evidence>
<dbReference type="RefSeq" id="WP_053434751.1">
    <property type="nucleotide sequence ID" value="NZ_LGUF01000007.1"/>
</dbReference>
<name>A0A0M0GD96_SPOGL</name>
<dbReference type="Proteomes" id="UP000037109">
    <property type="component" value="Unassembled WGS sequence"/>
</dbReference>
<proteinExistence type="predicted"/>